<dbReference type="EMBL" id="CP012850">
    <property type="protein sequence ID" value="ALI34582.1"/>
    <property type="molecule type" value="Genomic_DNA"/>
</dbReference>
<evidence type="ECO:0000313" key="2">
    <source>
        <dbReference type="Proteomes" id="UP000058925"/>
    </source>
</evidence>
<protein>
    <submittedName>
        <fullName evidence="1">Uncharacterized protein</fullName>
    </submittedName>
</protein>
<name>A0A654M5V9_9ARCH</name>
<sequence length="77" mass="8867">MPYGILMVIIIVVSSTDDIEHLPDGSHKFKHRIIVKRDSVDLTKVLTAFPVINNETKELVAFVELKWEKDGYNRETL</sequence>
<reference evidence="2" key="1">
    <citation type="submission" date="2015-10" db="EMBL/GenBank/DDBJ databases">
        <title>Niche specialization of a soil ammonia-oxidizing archaeon, Candidatus Nitrosocosmicus oleophilus.</title>
        <authorList>
            <person name="Jung M.-Y."/>
            <person name="Rhee S.-K."/>
        </authorList>
    </citation>
    <scope>NUCLEOTIDE SEQUENCE [LARGE SCALE GENOMIC DNA]</scope>
    <source>
        <strain evidence="2">MY3</strain>
    </source>
</reference>
<evidence type="ECO:0000313" key="1">
    <source>
        <dbReference type="EMBL" id="ALI34582.1"/>
    </source>
</evidence>
<keyword evidence="2" id="KW-1185">Reference proteome</keyword>
<dbReference type="KEGG" id="taa:NMY3_00368"/>
<gene>
    <name evidence="1" type="ORF">NMY3_00368</name>
</gene>
<accession>A0A654M5V9</accession>
<proteinExistence type="predicted"/>
<organism evidence="1 2">
    <name type="scientific">Candidatus Nitrosocosmicus oleophilus</name>
    <dbReference type="NCBI Taxonomy" id="1353260"/>
    <lineage>
        <taxon>Archaea</taxon>
        <taxon>Nitrososphaerota</taxon>
        <taxon>Nitrososphaeria</taxon>
        <taxon>Nitrososphaerales</taxon>
        <taxon>Nitrososphaeraceae</taxon>
        <taxon>Candidatus Nitrosocosmicus</taxon>
    </lineage>
</organism>
<dbReference type="Proteomes" id="UP000058925">
    <property type="component" value="Chromosome"/>
</dbReference>
<dbReference type="AlphaFoldDB" id="A0A654M5V9"/>